<feature type="transmembrane region" description="Helical" evidence="1">
    <location>
        <begin position="21"/>
        <end position="42"/>
    </location>
</feature>
<dbReference type="InterPro" id="IPR012338">
    <property type="entry name" value="Beta-lactam/transpept-like"/>
</dbReference>
<protein>
    <recommendedName>
        <fullName evidence="4">Beta-lactamase class A</fullName>
    </recommendedName>
</protein>
<evidence type="ECO:0008006" key="4">
    <source>
        <dbReference type="Google" id="ProtNLM"/>
    </source>
</evidence>
<keyword evidence="1" id="KW-0472">Membrane</keyword>
<reference evidence="2" key="1">
    <citation type="submission" date="2020-11" db="EMBL/GenBank/DDBJ databases">
        <title>Sequencing the genomes of 1000 actinobacteria strains.</title>
        <authorList>
            <person name="Klenk H.-P."/>
        </authorList>
    </citation>
    <scope>NUCLEOTIDE SEQUENCE</scope>
    <source>
        <strain evidence="2">DSM 45356</strain>
    </source>
</reference>
<dbReference type="Gene3D" id="3.40.710.10">
    <property type="entry name" value="DD-peptidase/beta-lactamase superfamily"/>
    <property type="match status" value="1"/>
</dbReference>
<evidence type="ECO:0000313" key="3">
    <source>
        <dbReference type="Proteomes" id="UP000622552"/>
    </source>
</evidence>
<keyword evidence="1" id="KW-1133">Transmembrane helix</keyword>
<dbReference type="EMBL" id="JADOUF010000001">
    <property type="protein sequence ID" value="MBG6140693.1"/>
    <property type="molecule type" value="Genomic_DNA"/>
</dbReference>
<evidence type="ECO:0000313" key="2">
    <source>
        <dbReference type="EMBL" id="MBG6140693.1"/>
    </source>
</evidence>
<name>A0A8J7GP63_9ACTN</name>
<keyword evidence="1" id="KW-0812">Transmembrane</keyword>
<dbReference type="Proteomes" id="UP000622552">
    <property type="component" value="Unassembled WGS sequence"/>
</dbReference>
<comment type="caution">
    <text evidence="2">The sequence shown here is derived from an EMBL/GenBank/DDBJ whole genome shotgun (WGS) entry which is preliminary data.</text>
</comment>
<dbReference type="AlphaFoldDB" id="A0A8J7GP63"/>
<accession>A0A8J7GP63</accession>
<gene>
    <name evidence="2" type="ORF">IW245_006887</name>
</gene>
<evidence type="ECO:0000256" key="1">
    <source>
        <dbReference type="SAM" id="Phobius"/>
    </source>
</evidence>
<dbReference type="RefSeq" id="WP_307788939.1">
    <property type="nucleotide sequence ID" value="NZ_JADOUF010000001.1"/>
</dbReference>
<organism evidence="2 3">
    <name type="scientific">Longispora fulva</name>
    <dbReference type="NCBI Taxonomy" id="619741"/>
    <lineage>
        <taxon>Bacteria</taxon>
        <taxon>Bacillati</taxon>
        <taxon>Actinomycetota</taxon>
        <taxon>Actinomycetes</taxon>
        <taxon>Micromonosporales</taxon>
        <taxon>Micromonosporaceae</taxon>
        <taxon>Longispora</taxon>
    </lineage>
</organism>
<keyword evidence="3" id="KW-1185">Reference proteome</keyword>
<proteinExistence type="predicted"/>
<sequence>MDRPDHVTEPGTRRRRRARGPLAATLAGLLGVVVLGAATFAARVPPPPPAASLILYPPTAAPSTSPPPCTTEGGWPCEWAPRFHAAAELVARSPGTLGLMLVDRATGARFTAGATGERIWTGSTIKLALTVYALDAARTGSQPLTPDGRGDLAAMLHTSDDAAASRTWQRYGATAMLATFRDTYGMAGLTMSGANGDWGALTATPGDLAALMSYALDHTHPDDRAWIVAAMRDVGDVQHWGMWSAGPGSGVKNGWLENPYGGASHWCVSTVGFTGDGERYVIAAMYQMSEGRDSLDLGARTLSDLAAVLFAHPTPAPVAPRPT</sequence>
<dbReference type="SUPFAM" id="SSF56601">
    <property type="entry name" value="beta-lactamase/transpeptidase-like"/>
    <property type="match status" value="1"/>
</dbReference>